<dbReference type="AlphaFoldDB" id="F2K2Y3"/>
<gene>
    <name evidence="2" type="ordered locus">Marme_3154</name>
</gene>
<dbReference type="Gene3D" id="2.10.109.10">
    <property type="entry name" value="Umud Fragment, subunit A"/>
    <property type="match status" value="1"/>
</dbReference>
<dbReference type="CDD" id="cd06462">
    <property type="entry name" value="Peptidase_S24_S26"/>
    <property type="match status" value="1"/>
</dbReference>
<dbReference type="eggNOG" id="COG2932">
    <property type="taxonomic scope" value="Bacteria"/>
</dbReference>
<evidence type="ECO:0000313" key="2">
    <source>
        <dbReference type="EMBL" id="ADZ92372.1"/>
    </source>
</evidence>
<evidence type="ECO:0000259" key="1">
    <source>
        <dbReference type="Pfam" id="PF00717"/>
    </source>
</evidence>
<dbReference type="OrthoDB" id="6183704at2"/>
<dbReference type="Proteomes" id="UP000001062">
    <property type="component" value="Chromosome"/>
</dbReference>
<dbReference type="PATRIC" id="fig|717774.3.peg.3245"/>
<dbReference type="STRING" id="717774.Marme_3154"/>
<accession>F2K2Y3</accession>
<dbReference type="RefSeq" id="WP_013662274.1">
    <property type="nucleotide sequence ID" value="NC_015276.1"/>
</dbReference>
<evidence type="ECO:0000313" key="3">
    <source>
        <dbReference type="Proteomes" id="UP000001062"/>
    </source>
</evidence>
<sequence>MFRLFKVEGDSMSPDILDGDFILTFKWFRQIRAGQLVAVDHETYGFIVKRVVKVAQDGQLWLEGTNRNSLTPERIGWVSPRRVLGKVWLCSGSRACKTE</sequence>
<dbReference type="InterPro" id="IPR036286">
    <property type="entry name" value="LexA/Signal_pep-like_sf"/>
</dbReference>
<feature type="domain" description="Peptidase S24/S26A/S26B/S26C" evidence="1">
    <location>
        <begin position="4"/>
        <end position="75"/>
    </location>
</feature>
<protein>
    <submittedName>
        <fullName evidence="2">Peptidase S24/S26A/S26B, conserved region</fullName>
    </submittedName>
</protein>
<dbReference type="InterPro" id="IPR015927">
    <property type="entry name" value="Peptidase_S24_S26A/B/C"/>
</dbReference>
<dbReference type="Pfam" id="PF00717">
    <property type="entry name" value="Peptidase_S24"/>
    <property type="match status" value="1"/>
</dbReference>
<organism evidence="2 3">
    <name type="scientific">Marinomonas mediterranea (strain ATCC 700492 / JCM 21426 / NBRC 103028 / MMB-1)</name>
    <dbReference type="NCBI Taxonomy" id="717774"/>
    <lineage>
        <taxon>Bacteria</taxon>
        <taxon>Pseudomonadati</taxon>
        <taxon>Pseudomonadota</taxon>
        <taxon>Gammaproteobacteria</taxon>
        <taxon>Oceanospirillales</taxon>
        <taxon>Oceanospirillaceae</taxon>
        <taxon>Marinomonas</taxon>
    </lineage>
</organism>
<dbReference type="HOGENOM" id="CLU_158568_0_0_6"/>
<dbReference type="SUPFAM" id="SSF51306">
    <property type="entry name" value="LexA/Signal peptidase"/>
    <property type="match status" value="1"/>
</dbReference>
<proteinExistence type="predicted"/>
<keyword evidence="3" id="KW-1185">Reference proteome</keyword>
<dbReference type="KEGG" id="mme:Marme_3154"/>
<name>F2K2Y3_MARM1</name>
<reference evidence="2 3" key="1">
    <citation type="journal article" date="2012" name="Stand. Genomic Sci.">
        <title>Complete genome sequence of the melanogenic marine bacterium Marinomonas mediterranea type strain (MMB-1(T)).</title>
        <authorList>
            <person name="Lucas-Elio P."/>
            <person name="Goodwin L."/>
            <person name="Woyke T."/>
            <person name="Pitluck S."/>
            <person name="Nolan M."/>
            <person name="Kyrpides N.C."/>
            <person name="Detter J.C."/>
            <person name="Copeland A."/>
            <person name="Teshima H."/>
            <person name="Bruce D."/>
            <person name="Detter C."/>
            <person name="Tapia R."/>
            <person name="Han S."/>
            <person name="Land M.L."/>
            <person name="Ivanova N."/>
            <person name="Mikhailova N."/>
            <person name="Johnston A.W."/>
            <person name="Sanchez-Amat A."/>
        </authorList>
    </citation>
    <scope>NUCLEOTIDE SEQUENCE [LARGE SCALE GENOMIC DNA]</scope>
    <source>
        <strain evidence="3">ATCC 700492 / JCM 21426 / NBRC 103028 / MMB-1</strain>
    </source>
</reference>
<dbReference type="EMBL" id="CP002583">
    <property type="protein sequence ID" value="ADZ92372.1"/>
    <property type="molecule type" value="Genomic_DNA"/>
</dbReference>